<evidence type="ECO:0000313" key="3">
    <source>
        <dbReference type="EMBL" id="HIU34291.1"/>
    </source>
</evidence>
<dbReference type="Proteomes" id="UP000824072">
    <property type="component" value="Unassembled WGS sequence"/>
</dbReference>
<evidence type="ECO:0000256" key="1">
    <source>
        <dbReference type="SAM" id="MobiDB-lite"/>
    </source>
</evidence>
<protein>
    <submittedName>
        <fullName evidence="3">Uncharacterized protein</fullName>
    </submittedName>
</protein>
<feature type="region of interest" description="Disordered" evidence="1">
    <location>
        <begin position="501"/>
        <end position="578"/>
    </location>
</feature>
<dbReference type="AlphaFoldDB" id="A0A9D1ICW0"/>
<comment type="caution">
    <text evidence="3">The sequence shown here is derived from an EMBL/GenBank/DDBJ whole genome shotgun (WGS) entry which is preliminary data.</text>
</comment>
<name>A0A9D1ICW0_9FIRM</name>
<evidence type="ECO:0000313" key="4">
    <source>
        <dbReference type="Proteomes" id="UP000824072"/>
    </source>
</evidence>
<feature type="chain" id="PRO_5039676560" evidence="2">
    <location>
        <begin position="24"/>
        <end position="701"/>
    </location>
</feature>
<reference evidence="3" key="1">
    <citation type="submission" date="2020-10" db="EMBL/GenBank/DDBJ databases">
        <authorList>
            <person name="Gilroy R."/>
        </authorList>
    </citation>
    <scope>NUCLEOTIDE SEQUENCE</scope>
    <source>
        <strain evidence="3">ChiHcec3-11533</strain>
    </source>
</reference>
<sequence>MRLGRNLLLILVCLGLLTSLASAELIPPISDENPLLQLLPEEMVPAEEEEAQFFAIPPIEWTLRNPVFQIGEEEYPLDLEATLRLAPENDALNGECFLNLEGDTLFPTLFSIDAREFRFLREGASKGAVLSLENLGLYPAALPDLINSDWEYLRLSRDLETRKTLQRQMWEEMLDQIPFESVEEGTYSLEGREYAAEVSFCALREEDLSAIGQAFLQTQNPLYASAIDLQIAAFALLGEEFATIPASTLSISTVELTRYECAEENLDALEGRCVLSLLGEDLEIDFCCSLLEDGMQLEASLCSKVREHYVLELCRQYAEDGVSLDFRFADASDFSAYSSPCIEFVFHSTEGIPDMLGTRTFSRSMAMNLFSPETSEILGNVLEVSCSGTDALLSDIYHFDAQLEVQLSILEIEKPLSLRVDISECVGAPLEVPSADAEWVEVANIAALQESLDIRSLSLYAMDAQALIWNPSLREILQRWEESETNFPFVWEVDLETPSEGPVLVVPSEPLPEVLPETSDEPLPETPSEVLPKTSDEPLPDPDSVASPSKLLPDADPEASKPSSHHSPGHGKAAAEPLPEASAEPIPLPRKLGAYSLKSLSIDDPEGRILRANYEDADGQNLEIVAAPCEGEYYFLEPGGSSSALEDSSNLFLFSAGKESSVATYLHGEWEYSLTFSGALSQEEAFTVLEAFRAFLEEYSL</sequence>
<organism evidence="3 4">
    <name type="scientific">Candidatus Pullichristensenella excrementigallinarum</name>
    <dbReference type="NCBI Taxonomy" id="2840907"/>
    <lineage>
        <taxon>Bacteria</taxon>
        <taxon>Bacillati</taxon>
        <taxon>Bacillota</taxon>
        <taxon>Clostridia</taxon>
        <taxon>Candidatus Pullichristensenella</taxon>
    </lineage>
</organism>
<feature type="compositionally biased region" description="Low complexity" evidence="1">
    <location>
        <begin position="501"/>
        <end position="517"/>
    </location>
</feature>
<proteinExistence type="predicted"/>
<evidence type="ECO:0000256" key="2">
    <source>
        <dbReference type="SAM" id="SignalP"/>
    </source>
</evidence>
<keyword evidence="2" id="KW-0732">Signal</keyword>
<dbReference type="EMBL" id="DVMU01000158">
    <property type="protein sequence ID" value="HIU34291.1"/>
    <property type="molecule type" value="Genomic_DNA"/>
</dbReference>
<gene>
    <name evidence="3" type="ORF">IAB02_06990</name>
</gene>
<feature type="signal peptide" evidence="2">
    <location>
        <begin position="1"/>
        <end position="23"/>
    </location>
</feature>
<reference evidence="3" key="2">
    <citation type="journal article" date="2021" name="PeerJ">
        <title>Extensive microbial diversity within the chicken gut microbiome revealed by metagenomics and culture.</title>
        <authorList>
            <person name="Gilroy R."/>
            <person name="Ravi A."/>
            <person name="Getino M."/>
            <person name="Pursley I."/>
            <person name="Horton D.L."/>
            <person name="Alikhan N.F."/>
            <person name="Baker D."/>
            <person name="Gharbi K."/>
            <person name="Hall N."/>
            <person name="Watson M."/>
            <person name="Adriaenssens E.M."/>
            <person name="Foster-Nyarko E."/>
            <person name="Jarju S."/>
            <person name="Secka A."/>
            <person name="Antonio M."/>
            <person name="Oren A."/>
            <person name="Chaudhuri R.R."/>
            <person name="La Ragione R."/>
            <person name="Hildebrand F."/>
            <person name="Pallen M.J."/>
        </authorList>
    </citation>
    <scope>NUCLEOTIDE SEQUENCE</scope>
    <source>
        <strain evidence="3">ChiHcec3-11533</strain>
    </source>
</reference>
<accession>A0A9D1ICW0</accession>